<dbReference type="InterPro" id="IPR027372">
    <property type="entry name" value="Phytase-like_dom"/>
</dbReference>
<sequence length="540" mass="58163">MSIKRCLFTLVSVAALSHLATADHDDYGDDYGDDCEGDDLPVTSTTVCNGQTYVYNELAGFGFVANDARDKVGDTIGGIGSAIAIDRKSWRLHRNGSYTGLLYGLPDRGWNTEGTLNVQNRIHKFQITFTPDEDATVANPSPPNLLFRYLDSIFLTDPAGTPTTGLDADVRGPYLSFSGLGASDVPSAHYTGDGFGNAGPGGNRVTVDSEGLFLGHDGTFWISDEYGPYIYHFSANGSMIGAIRPPDALIPNRNGSESFSANSPPRYNPNLAPVPGDPKSGRSNNQGFEGLTVSPDGRTLYAMLQSAIIQEGGSKNPTSGNTRFLSYDISSHPPKYLAEYIVPQSHVVPNDTTTKIARESEIHYVSPTQFLILARDSNAGRGQGNSTTSIYRHIDVFDISKATNIKGASADSTNGSVASSTGVLNKGTSNITVTPAQYCSWLDFNLNSQLNRFGVRNGGAQSNGLLNEKWESIGILPVNPDDDEVNEYFIISMSDNDFITQHGYVNFGKMPYADSSGYSLDNQALVFRVTLPEDSQPLVS</sequence>
<evidence type="ECO:0000256" key="1">
    <source>
        <dbReference type="SAM" id="MobiDB-lite"/>
    </source>
</evidence>
<protein>
    <recommendedName>
        <fullName evidence="3">Phytase-like domain-containing protein</fullName>
    </recommendedName>
</protein>
<keyword evidence="2" id="KW-0732">Signal</keyword>
<evidence type="ECO:0000313" key="4">
    <source>
        <dbReference type="EMBL" id="QIW95688.1"/>
    </source>
</evidence>
<evidence type="ECO:0000259" key="3">
    <source>
        <dbReference type="Pfam" id="PF13449"/>
    </source>
</evidence>
<feature type="region of interest" description="Disordered" evidence="1">
    <location>
        <begin position="253"/>
        <end position="292"/>
    </location>
</feature>
<gene>
    <name evidence="4" type="ORF">AMS68_001206</name>
</gene>
<dbReference type="Pfam" id="PF13449">
    <property type="entry name" value="Phytase-like"/>
    <property type="match status" value="1"/>
</dbReference>
<feature type="chain" id="PRO_5026191860" description="Phytase-like domain-containing protein" evidence="2">
    <location>
        <begin position="23"/>
        <end position="540"/>
    </location>
</feature>
<dbReference type="AlphaFoldDB" id="A0A6H0XM36"/>
<evidence type="ECO:0000256" key="2">
    <source>
        <dbReference type="SAM" id="SignalP"/>
    </source>
</evidence>
<feature type="signal peptide" evidence="2">
    <location>
        <begin position="1"/>
        <end position="22"/>
    </location>
</feature>
<dbReference type="PANTHER" id="PTHR37957">
    <property type="entry name" value="BLR7070 PROTEIN"/>
    <property type="match status" value="1"/>
</dbReference>
<proteinExistence type="predicted"/>
<evidence type="ECO:0000313" key="5">
    <source>
        <dbReference type="Proteomes" id="UP000503462"/>
    </source>
</evidence>
<accession>A0A6H0XM36</accession>
<dbReference type="Proteomes" id="UP000503462">
    <property type="component" value="Chromosome 1"/>
</dbReference>
<reference evidence="4 5" key="1">
    <citation type="journal article" date="2016" name="Sci. Rep.">
        <title>Peltaster fructicola genome reveals evolution from an invasive phytopathogen to an ectophytic parasite.</title>
        <authorList>
            <person name="Xu C."/>
            <person name="Chen H."/>
            <person name="Gleason M.L."/>
            <person name="Xu J.R."/>
            <person name="Liu H."/>
            <person name="Zhang R."/>
            <person name="Sun G."/>
        </authorList>
    </citation>
    <scope>NUCLEOTIDE SEQUENCE [LARGE SCALE GENOMIC DNA]</scope>
    <source>
        <strain evidence="4 5">LNHT1506</strain>
    </source>
</reference>
<keyword evidence="5" id="KW-1185">Reference proteome</keyword>
<dbReference type="PANTHER" id="PTHR37957:SF1">
    <property type="entry name" value="PHYTASE-LIKE DOMAIN-CONTAINING PROTEIN"/>
    <property type="match status" value="1"/>
</dbReference>
<dbReference type="EMBL" id="CP051139">
    <property type="protein sequence ID" value="QIW95688.1"/>
    <property type="molecule type" value="Genomic_DNA"/>
</dbReference>
<dbReference type="OrthoDB" id="425936at2759"/>
<feature type="compositionally biased region" description="Polar residues" evidence="1">
    <location>
        <begin position="253"/>
        <end position="265"/>
    </location>
</feature>
<name>A0A6H0XM36_9PEZI</name>
<feature type="domain" description="Phytase-like" evidence="3">
    <location>
        <begin position="151"/>
        <end position="429"/>
    </location>
</feature>
<organism evidence="4 5">
    <name type="scientific">Peltaster fructicola</name>
    <dbReference type="NCBI Taxonomy" id="286661"/>
    <lineage>
        <taxon>Eukaryota</taxon>
        <taxon>Fungi</taxon>
        <taxon>Dikarya</taxon>
        <taxon>Ascomycota</taxon>
        <taxon>Pezizomycotina</taxon>
        <taxon>Dothideomycetes</taxon>
        <taxon>Dothideomycetes incertae sedis</taxon>
        <taxon>Peltaster</taxon>
    </lineage>
</organism>